<evidence type="ECO:0000313" key="3">
    <source>
        <dbReference type="Proteomes" id="UP000320591"/>
    </source>
</evidence>
<feature type="region of interest" description="Disordered" evidence="1">
    <location>
        <begin position="159"/>
        <end position="179"/>
    </location>
</feature>
<dbReference type="RefSeq" id="WP_042869060.1">
    <property type="nucleotide sequence ID" value="NZ_CM001975.1"/>
</dbReference>
<organism evidence="2 3">
    <name type="scientific">Dickeya poaceiphila</name>
    <dbReference type="NCBI Taxonomy" id="568768"/>
    <lineage>
        <taxon>Bacteria</taxon>
        <taxon>Pseudomonadati</taxon>
        <taxon>Pseudomonadota</taxon>
        <taxon>Gammaproteobacteria</taxon>
        <taxon>Enterobacterales</taxon>
        <taxon>Pectobacteriaceae</taxon>
        <taxon>Dickeya</taxon>
    </lineage>
</organism>
<dbReference type="KEGG" id="dic:Dpoa569_0002874"/>
<dbReference type="Proteomes" id="UP000320591">
    <property type="component" value="Chromosome"/>
</dbReference>
<dbReference type="EMBL" id="CP042220">
    <property type="protein sequence ID" value="QDX30925.1"/>
    <property type="molecule type" value="Genomic_DNA"/>
</dbReference>
<gene>
    <name evidence="2" type="ORF">Dpoa569_0002874</name>
</gene>
<evidence type="ECO:0000313" key="2">
    <source>
        <dbReference type="EMBL" id="QDX30925.1"/>
    </source>
</evidence>
<dbReference type="OrthoDB" id="6638698at2"/>
<dbReference type="AlphaFoldDB" id="A0A5B8HP42"/>
<evidence type="ECO:0008006" key="4">
    <source>
        <dbReference type="Google" id="ProtNLM"/>
    </source>
</evidence>
<dbReference type="STRING" id="568768.GCA_000406125_00978"/>
<protein>
    <recommendedName>
        <fullName evidence="4">DUF551 domain-containing protein</fullName>
    </recommendedName>
</protein>
<evidence type="ECO:0000256" key="1">
    <source>
        <dbReference type="SAM" id="MobiDB-lite"/>
    </source>
</evidence>
<proteinExistence type="predicted"/>
<keyword evidence="3" id="KW-1185">Reference proteome</keyword>
<name>A0A5B8HP42_9GAMM</name>
<reference evidence="2 3" key="1">
    <citation type="journal article" date="2019" name="Environ. Microbiol.">
        <title>The phytopathogenic nature of Dickeya aquatica 174/2 and the dynamic early evolution of Dickeya pathogenicity.</title>
        <authorList>
            <person name="Duprey A."/>
            <person name="Taib N."/>
            <person name="Leonard S."/>
            <person name="Garin T."/>
            <person name="Flandrois J.P."/>
            <person name="Nasser W."/>
            <person name="Brochier-Armanet C."/>
            <person name="Reverchon S."/>
        </authorList>
    </citation>
    <scope>NUCLEOTIDE SEQUENCE [LARGE SCALE GENOMIC DNA]</scope>
    <source>
        <strain evidence="2 3">NCPPB 569</strain>
    </source>
</reference>
<accession>A0A5B8HP42</accession>
<sequence>MTILTKEKLEEVASWAELSRSKNVTISAHVVGNIARRLLAAEAQLTLAALPIITDKPFMYAIREPDGSAYMDEYCVDLNREHIEGVAASLNETIPTEAPNKYSVVALYAAPSAVPDEVTPDYWVYDTKFGLDISREKPADAENTEPYFPVFKKMLAAISAHQPENTEKSPESDEGASDD</sequence>